<keyword evidence="6" id="KW-1185">Reference proteome</keyword>
<organism evidence="5 6">
    <name type="scientific">Neocucurbitaria cava</name>
    <dbReference type="NCBI Taxonomy" id="798079"/>
    <lineage>
        <taxon>Eukaryota</taxon>
        <taxon>Fungi</taxon>
        <taxon>Dikarya</taxon>
        <taxon>Ascomycota</taxon>
        <taxon>Pezizomycotina</taxon>
        <taxon>Dothideomycetes</taxon>
        <taxon>Pleosporomycetidae</taxon>
        <taxon>Pleosporales</taxon>
        <taxon>Pleosporineae</taxon>
        <taxon>Cucurbitariaceae</taxon>
        <taxon>Neocucurbitaria</taxon>
    </lineage>
</organism>
<dbReference type="InterPro" id="IPR050654">
    <property type="entry name" value="AChE-related_enzymes"/>
</dbReference>
<evidence type="ECO:0000313" key="6">
    <source>
        <dbReference type="Proteomes" id="UP001140560"/>
    </source>
</evidence>
<dbReference type="PANTHER" id="PTHR43918:SF4">
    <property type="entry name" value="CARBOXYLIC ESTER HYDROLASE"/>
    <property type="match status" value="1"/>
</dbReference>
<feature type="domain" description="Carboxylesterase type B" evidence="4">
    <location>
        <begin position="30"/>
        <end position="397"/>
    </location>
</feature>
<dbReference type="Pfam" id="PF00135">
    <property type="entry name" value="COesterase"/>
    <property type="match status" value="1"/>
</dbReference>
<comment type="caution">
    <text evidence="5">The sequence shown here is derived from an EMBL/GenBank/DDBJ whole genome shotgun (WGS) entry which is preliminary data.</text>
</comment>
<dbReference type="GO" id="GO:0052689">
    <property type="term" value="F:carboxylic ester hydrolase activity"/>
    <property type="evidence" value="ECO:0007669"/>
    <property type="project" value="TreeGrafter"/>
</dbReference>
<dbReference type="PROSITE" id="PS00122">
    <property type="entry name" value="CARBOXYLESTERASE_B_1"/>
    <property type="match status" value="1"/>
</dbReference>
<dbReference type="Gene3D" id="3.40.50.1820">
    <property type="entry name" value="alpha/beta hydrolase"/>
    <property type="match status" value="1"/>
</dbReference>
<dbReference type="InterPro" id="IPR019826">
    <property type="entry name" value="Carboxylesterase_B_AS"/>
</dbReference>
<sequence>MAVFRYELIRLDPKASYDLTRLIFNTPAPEESEDCMYLNVYAPSTPAAGKGRAVLFWIYGGSLQFGTASLPLYDGSAFAAYEDVIVVSANYRTNVFGFPASPELPLTERNLGFLDQRLALDWVQQNIHTFGGDASKVTIFGESAGAFSIDALLTSYPKGSTPPFRAAILESGQYSYRTAPQTSSIPQWYNLTAQLGCPGTYSSNLTCVRAANATTIQDIINKGPLVFNPVGDNVTLVTNPAAQRLSGNIAHIPVLGGTNAQEGRVFVVGQTNFSAYLQTTFGGTAAAALIPSIEAAYPIGSNGLNNGYDVTSQFVTEIIFQCPAALWANATASLGIPTWRYYFNATFYNTQSYPDLGAFHSSEIPLVFRSYPATNTTTQQYALAQSMQGAWARFAKNPLAGPGWNEIGTGSAGTILSGASDQIQGGLYFDDNATVVEGTWNLGVFGDIGNVRGSGVTVLPQADLDYRCDLFKPIYEAIVGVEGMPPSS</sequence>
<evidence type="ECO:0000256" key="3">
    <source>
        <dbReference type="RuleBase" id="RU361235"/>
    </source>
</evidence>
<evidence type="ECO:0000259" key="4">
    <source>
        <dbReference type="Pfam" id="PF00135"/>
    </source>
</evidence>
<comment type="similarity">
    <text evidence="1 3">Belongs to the type-B carboxylesterase/lipase family.</text>
</comment>
<accession>A0A9W9CSA5</accession>
<name>A0A9W9CSA5_9PLEO</name>
<protein>
    <recommendedName>
        <fullName evidence="3">Carboxylic ester hydrolase</fullName>
        <ecNumber evidence="3">3.1.1.-</ecNumber>
    </recommendedName>
</protein>
<evidence type="ECO:0000256" key="1">
    <source>
        <dbReference type="ARBA" id="ARBA00005964"/>
    </source>
</evidence>
<dbReference type="InterPro" id="IPR002018">
    <property type="entry name" value="CarbesteraseB"/>
</dbReference>
<keyword evidence="2 3" id="KW-0378">Hydrolase</keyword>
<dbReference type="AlphaFoldDB" id="A0A9W9CSA5"/>
<dbReference type="SUPFAM" id="SSF53474">
    <property type="entry name" value="alpha/beta-Hydrolases"/>
    <property type="match status" value="1"/>
</dbReference>
<dbReference type="InterPro" id="IPR029058">
    <property type="entry name" value="AB_hydrolase_fold"/>
</dbReference>
<dbReference type="OrthoDB" id="408631at2759"/>
<evidence type="ECO:0000256" key="2">
    <source>
        <dbReference type="ARBA" id="ARBA00022801"/>
    </source>
</evidence>
<dbReference type="PANTHER" id="PTHR43918">
    <property type="entry name" value="ACETYLCHOLINESTERASE"/>
    <property type="match status" value="1"/>
</dbReference>
<evidence type="ECO:0000313" key="5">
    <source>
        <dbReference type="EMBL" id="KAJ4377933.1"/>
    </source>
</evidence>
<dbReference type="Proteomes" id="UP001140560">
    <property type="component" value="Unassembled WGS sequence"/>
</dbReference>
<proteinExistence type="inferred from homology"/>
<gene>
    <name evidence="5" type="ORF">N0V83_000763</name>
</gene>
<reference evidence="5" key="1">
    <citation type="submission" date="2022-10" db="EMBL/GenBank/DDBJ databases">
        <title>Tapping the CABI collections for fungal endophytes: first genome assemblies for Collariella, Neodidymelliopsis, Ascochyta clinopodiicola, Didymella pomorum, Didymosphaeria variabile, Neocosmospora piperis and Neocucurbitaria cava.</title>
        <authorList>
            <person name="Hill R."/>
        </authorList>
    </citation>
    <scope>NUCLEOTIDE SEQUENCE</scope>
    <source>
        <strain evidence="5">IMI 356814</strain>
    </source>
</reference>
<dbReference type="EMBL" id="JAPEUY010000001">
    <property type="protein sequence ID" value="KAJ4377933.1"/>
    <property type="molecule type" value="Genomic_DNA"/>
</dbReference>
<dbReference type="EC" id="3.1.1.-" evidence="3"/>